<dbReference type="CDD" id="cd17574">
    <property type="entry name" value="REC_OmpR"/>
    <property type="match status" value="1"/>
</dbReference>
<dbReference type="InterPro" id="IPR036388">
    <property type="entry name" value="WH-like_DNA-bd_sf"/>
</dbReference>
<dbReference type="SUPFAM" id="SSF46894">
    <property type="entry name" value="C-terminal effector domain of the bipartite response regulators"/>
    <property type="match status" value="1"/>
</dbReference>
<dbReference type="CDD" id="cd00383">
    <property type="entry name" value="trans_reg_C"/>
    <property type="match status" value="1"/>
</dbReference>
<dbReference type="PROSITE" id="PS51755">
    <property type="entry name" value="OMPR_PHOB"/>
    <property type="match status" value="1"/>
</dbReference>
<dbReference type="GO" id="GO:0000156">
    <property type="term" value="F:phosphorelay response regulator activity"/>
    <property type="evidence" value="ECO:0007669"/>
    <property type="project" value="TreeGrafter"/>
</dbReference>
<evidence type="ECO:0000256" key="2">
    <source>
        <dbReference type="PROSITE-ProRule" id="PRU00169"/>
    </source>
</evidence>
<dbReference type="Pfam" id="PF00486">
    <property type="entry name" value="Trans_reg_C"/>
    <property type="match status" value="1"/>
</dbReference>
<dbReference type="Gene3D" id="3.40.50.2300">
    <property type="match status" value="1"/>
</dbReference>
<dbReference type="AlphaFoldDB" id="A0A6J4PY24"/>
<gene>
    <name evidence="6" type="ORF">AVDCRST_MAG03-2956</name>
</gene>
<dbReference type="PANTHER" id="PTHR48111:SF50">
    <property type="entry name" value="KDP OPERON TRANSCRIPTIONAL REGULATORY PROTEIN KDPE"/>
    <property type="match status" value="1"/>
</dbReference>
<feature type="modified residue" description="4-aspartylphosphate" evidence="2">
    <location>
        <position position="55"/>
    </location>
</feature>
<name>A0A6J4PY24_9ACTN</name>
<keyword evidence="2" id="KW-0597">Phosphoprotein</keyword>
<feature type="domain" description="Response regulatory" evidence="4">
    <location>
        <begin position="4"/>
        <end position="119"/>
    </location>
</feature>
<evidence type="ECO:0000256" key="3">
    <source>
        <dbReference type="PROSITE-ProRule" id="PRU01091"/>
    </source>
</evidence>
<dbReference type="GO" id="GO:0006355">
    <property type="term" value="P:regulation of DNA-templated transcription"/>
    <property type="evidence" value="ECO:0007669"/>
    <property type="project" value="InterPro"/>
</dbReference>
<dbReference type="InterPro" id="IPR001867">
    <property type="entry name" value="OmpR/PhoB-type_DNA-bd"/>
</dbReference>
<reference evidence="6" key="1">
    <citation type="submission" date="2020-02" db="EMBL/GenBank/DDBJ databases">
        <authorList>
            <person name="Meier V. D."/>
        </authorList>
    </citation>
    <scope>NUCLEOTIDE SEQUENCE</scope>
    <source>
        <strain evidence="6">AVDCRST_MAG03</strain>
    </source>
</reference>
<organism evidence="6">
    <name type="scientific">uncultured Rubrobacteraceae bacterium</name>
    <dbReference type="NCBI Taxonomy" id="349277"/>
    <lineage>
        <taxon>Bacteria</taxon>
        <taxon>Bacillati</taxon>
        <taxon>Actinomycetota</taxon>
        <taxon>Rubrobacteria</taxon>
        <taxon>Rubrobacterales</taxon>
        <taxon>Rubrobacteraceae</taxon>
        <taxon>environmental samples</taxon>
    </lineage>
</organism>
<feature type="DNA-binding region" description="OmpR/PhoB-type" evidence="3">
    <location>
        <begin position="130"/>
        <end position="228"/>
    </location>
</feature>
<evidence type="ECO:0000313" key="6">
    <source>
        <dbReference type="EMBL" id="CAA9426835.1"/>
    </source>
</evidence>
<keyword evidence="1 3" id="KW-0238">DNA-binding</keyword>
<feature type="domain" description="OmpR/PhoB-type" evidence="5">
    <location>
        <begin position="130"/>
        <end position="228"/>
    </location>
</feature>
<dbReference type="Gene3D" id="1.10.10.10">
    <property type="entry name" value="Winged helix-like DNA-binding domain superfamily/Winged helix DNA-binding domain"/>
    <property type="match status" value="1"/>
</dbReference>
<dbReference type="PROSITE" id="PS50110">
    <property type="entry name" value="RESPONSE_REGULATORY"/>
    <property type="match status" value="1"/>
</dbReference>
<dbReference type="SMART" id="SM00862">
    <property type="entry name" value="Trans_reg_C"/>
    <property type="match status" value="1"/>
</dbReference>
<proteinExistence type="predicted"/>
<dbReference type="GO" id="GO:0005829">
    <property type="term" value="C:cytosol"/>
    <property type="evidence" value="ECO:0007669"/>
    <property type="project" value="TreeGrafter"/>
</dbReference>
<dbReference type="InterPro" id="IPR001789">
    <property type="entry name" value="Sig_transdc_resp-reg_receiver"/>
</dbReference>
<dbReference type="Pfam" id="PF00072">
    <property type="entry name" value="Response_reg"/>
    <property type="match status" value="1"/>
</dbReference>
<evidence type="ECO:0000259" key="5">
    <source>
        <dbReference type="PROSITE" id="PS51755"/>
    </source>
</evidence>
<dbReference type="InterPro" id="IPR016032">
    <property type="entry name" value="Sig_transdc_resp-reg_C-effctor"/>
</dbReference>
<dbReference type="InterPro" id="IPR011006">
    <property type="entry name" value="CheY-like_superfamily"/>
</dbReference>
<dbReference type="GO" id="GO:0000976">
    <property type="term" value="F:transcription cis-regulatory region binding"/>
    <property type="evidence" value="ECO:0007669"/>
    <property type="project" value="TreeGrafter"/>
</dbReference>
<dbReference type="SUPFAM" id="SSF52172">
    <property type="entry name" value="CheY-like"/>
    <property type="match status" value="1"/>
</dbReference>
<sequence>MTVKLLIADDARDVARVVAFGARMIWPDCEITIASGGEEALRRFAEVGPDLVVLDVAMPPPDGFEVCRRIRERSRVPILMLTVREGTRDKVRALDLGADDYLTKPFDHPELLARLRALLRRANEGLALPGPDLVVGDLALDSATREARFRGESVRLTPTEFRLLEALMAHPGTVLPHRYLLGRAWGPAYTDAEHYLKVFVERLHRKIDVPGKPRYIRSERGIGYRFVPRPQEIPPP</sequence>
<dbReference type="GO" id="GO:0032993">
    <property type="term" value="C:protein-DNA complex"/>
    <property type="evidence" value="ECO:0007669"/>
    <property type="project" value="TreeGrafter"/>
</dbReference>
<dbReference type="SMART" id="SM00448">
    <property type="entry name" value="REC"/>
    <property type="match status" value="1"/>
</dbReference>
<accession>A0A6J4PY24</accession>
<evidence type="ECO:0000256" key="1">
    <source>
        <dbReference type="ARBA" id="ARBA00023125"/>
    </source>
</evidence>
<evidence type="ECO:0000259" key="4">
    <source>
        <dbReference type="PROSITE" id="PS50110"/>
    </source>
</evidence>
<dbReference type="PANTHER" id="PTHR48111">
    <property type="entry name" value="REGULATOR OF RPOS"/>
    <property type="match status" value="1"/>
</dbReference>
<dbReference type="EMBL" id="CADCUT010000177">
    <property type="protein sequence ID" value="CAA9426835.1"/>
    <property type="molecule type" value="Genomic_DNA"/>
</dbReference>
<dbReference type="InterPro" id="IPR039420">
    <property type="entry name" value="WalR-like"/>
</dbReference>
<protein>
    <submittedName>
        <fullName evidence="6">Phosphate regulon transcriptional regulatory protein PhoB (SphR)</fullName>
    </submittedName>
</protein>
<dbReference type="Gene3D" id="6.10.250.690">
    <property type="match status" value="1"/>
</dbReference>